<feature type="repeat" description="TPR" evidence="1">
    <location>
        <begin position="52"/>
        <end position="85"/>
    </location>
</feature>
<evidence type="ECO:0000256" key="3">
    <source>
        <dbReference type="SAM" id="Phobius"/>
    </source>
</evidence>
<dbReference type="InterPro" id="IPR019734">
    <property type="entry name" value="TPR_rpt"/>
</dbReference>
<dbReference type="SUPFAM" id="SSF48452">
    <property type="entry name" value="TPR-like"/>
    <property type="match status" value="1"/>
</dbReference>
<dbReference type="EMBL" id="CP003600">
    <property type="protein sequence ID" value="AFY94520.1"/>
    <property type="molecule type" value="Genomic_DNA"/>
</dbReference>
<dbReference type="STRING" id="1173020.Cha6605_3530"/>
<feature type="compositionally biased region" description="Polar residues" evidence="2">
    <location>
        <begin position="249"/>
        <end position="262"/>
    </location>
</feature>
<dbReference type="HOGENOM" id="CLU_1048291_0_0_3"/>
<feature type="region of interest" description="Disordered" evidence="2">
    <location>
        <begin position="226"/>
        <end position="272"/>
    </location>
</feature>
<dbReference type="PROSITE" id="PS50005">
    <property type="entry name" value="TPR"/>
    <property type="match status" value="1"/>
</dbReference>
<evidence type="ECO:0008006" key="6">
    <source>
        <dbReference type="Google" id="ProtNLM"/>
    </source>
</evidence>
<gene>
    <name evidence="4" type="ORF">Cha6605_3530</name>
</gene>
<proteinExistence type="predicted"/>
<evidence type="ECO:0000313" key="5">
    <source>
        <dbReference type="Proteomes" id="UP000010366"/>
    </source>
</evidence>
<dbReference type="KEGG" id="cmp:Cha6605_3530"/>
<accession>K9UI77</accession>
<dbReference type="eggNOG" id="ENOG5032QU3">
    <property type="taxonomic scope" value="Bacteria"/>
</dbReference>
<evidence type="ECO:0000313" key="4">
    <source>
        <dbReference type="EMBL" id="AFY94520.1"/>
    </source>
</evidence>
<keyword evidence="3" id="KW-0812">Transmembrane</keyword>
<keyword evidence="3" id="KW-0472">Membrane</keyword>
<evidence type="ECO:0000256" key="2">
    <source>
        <dbReference type="SAM" id="MobiDB-lite"/>
    </source>
</evidence>
<dbReference type="Proteomes" id="UP000010366">
    <property type="component" value="Chromosome"/>
</dbReference>
<reference evidence="4 5" key="1">
    <citation type="submission" date="2012-05" db="EMBL/GenBank/DDBJ databases">
        <title>Finished chromosome of genome of Chamaesiphon sp. PCC 6605.</title>
        <authorList>
            <consortium name="US DOE Joint Genome Institute"/>
            <person name="Gugger M."/>
            <person name="Coursin T."/>
            <person name="Rippka R."/>
            <person name="Tandeau De Marsac N."/>
            <person name="Huntemann M."/>
            <person name="Wei C.-L."/>
            <person name="Han J."/>
            <person name="Detter J.C."/>
            <person name="Han C."/>
            <person name="Tapia R."/>
            <person name="Chen A."/>
            <person name="Kyrpides N."/>
            <person name="Mavromatis K."/>
            <person name="Markowitz V."/>
            <person name="Szeto E."/>
            <person name="Ivanova N."/>
            <person name="Pagani I."/>
            <person name="Pati A."/>
            <person name="Goodwin L."/>
            <person name="Nordberg H.P."/>
            <person name="Cantor M.N."/>
            <person name="Hua S.X."/>
            <person name="Woyke T."/>
            <person name="Kerfeld C.A."/>
        </authorList>
    </citation>
    <scope>NUCLEOTIDE SEQUENCE [LARGE SCALE GENOMIC DNA]</scope>
    <source>
        <strain evidence="5">ATCC 27169 / PCC 6605</strain>
    </source>
</reference>
<protein>
    <recommendedName>
        <fullName evidence="6">Tetratricopeptide repeat protein</fullName>
    </recommendedName>
</protein>
<dbReference type="AlphaFoldDB" id="K9UI77"/>
<keyword evidence="5" id="KW-1185">Reference proteome</keyword>
<keyword evidence="1" id="KW-0802">TPR repeat</keyword>
<dbReference type="Gene3D" id="1.25.40.10">
    <property type="entry name" value="Tetratricopeptide repeat domain"/>
    <property type="match status" value="1"/>
</dbReference>
<keyword evidence="3" id="KW-1133">Transmembrane helix</keyword>
<evidence type="ECO:0000256" key="1">
    <source>
        <dbReference type="PROSITE-ProRule" id="PRU00339"/>
    </source>
</evidence>
<feature type="transmembrane region" description="Helical" evidence="3">
    <location>
        <begin position="148"/>
        <end position="166"/>
    </location>
</feature>
<sequence>MHHISDRSIDDYISQITKFSQSQRIPTPQELDRIVSELGITEEQMAEIQRVSQEHLTRADTYMKLRQWDYAIEELEKGIPLNPFSLDTISCLGEAYLGRWCLKHKRADGVNLQTAARKCLQIQPDSPIAMSLLSRFYRYSKWRRSSQLIFGAISLGLIGGVVLAATQDSLRSLIVSHTPIGTLIGYKDNIDTERERLLSTDNRQAELNRQIESFKTQQTAMQAEIESLKTKQSSLQAEIESLKTEHSDPTSNESDNQATPDNLPSPEAKQLQ</sequence>
<dbReference type="InterPro" id="IPR011990">
    <property type="entry name" value="TPR-like_helical_dom_sf"/>
</dbReference>
<organism evidence="4 5">
    <name type="scientific">Chamaesiphon minutus (strain ATCC 27169 / PCC 6605)</name>
    <dbReference type="NCBI Taxonomy" id="1173020"/>
    <lineage>
        <taxon>Bacteria</taxon>
        <taxon>Bacillati</taxon>
        <taxon>Cyanobacteriota</taxon>
        <taxon>Cyanophyceae</taxon>
        <taxon>Gomontiellales</taxon>
        <taxon>Chamaesiphonaceae</taxon>
        <taxon>Chamaesiphon</taxon>
    </lineage>
</organism>
<name>K9UI77_CHAP6</name>